<sequence length="69" mass="7670">MLNTTVQPPVDARGRMTMRVYTVDRDGTITQDRGTVTVAISEKKPPLPTSDSYPPCRCPLHRAEQAVSR</sequence>
<evidence type="ECO:0000313" key="1">
    <source>
        <dbReference type="EMBL" id="SED83628.1"/>
    </source>
</evidence>
<name>A0A1H5DXR0_9ACTN</name>
<accession>A0A1H5DXR0</accession>
<protein>
    <submittedName>
        <fullName evidence="1">Uncharacterized protein</fullName>
    </submittedName>
</protein>
<dbReference type="Proteomes" id="UP000182375">
    <property type="component" value="Unassembled WGS sequence"/>
</dbReference>
<reference evidence="1 2" key="1">
    <citation type="submission" date="2016-10" db="EMBL/GenBank/DDBJ databases">
        <authorList>
            <person name="de Groot N.N."/>
        </authorList>
    </citation>
    <scope>NUCLEOTIDE SEQUENCE [LARGE SCALE GENOMIC DNA]</scope>
    <source>
        <strain evidence="1 2">DSM 40306</strain>
    </source>
</reference>
<evidence type="ECO:0000313" key="2">
    <source>
        <dbReference type="Proteomes" id="UP000182375"/>
    </source>
</evidence>
<proteinExistence type="predicted"/>
<gene>
    <name evidence="1" type="ORF">SAMN04490357_6006</name>
</gene>
<dbReference type="AlphaFoldDB" id="A0A1H5DXR0"/>
<dbReference type="EMBL" id="FNTD01000004">
    <property type="protein sequence ID" value="SED83628.1"/>
    <property type="molecule type" value="Genomic_DNA"/>
</dbReference>
<dbReference type="STRING" id="67331.SAMN04490357_6006"/>
<organism evidence="1 2">
    <name type="scientific">Streptomyces misionensis</name>
    <dbReference type="NCBI Taxonomy" id="67331"/>
    <lineage>
        <taxon>Bacteria</taxon>
        <taxon>Bacillati</taxon>
        <taxon>Actinomycetota</taxon>
        <taxon>Actinomycetes</taxon>
        <taxon>Kitasatosporales</taxon>
        <taxon>Streptomycetaceae</taxon>
        <taxon>Streptomyces</taxon>
    </lineage>
</organism>